<evidence type="ECO:0000313" key="2">
    <source>
        <dbReference type="Proteomes" id="UP001054889"/>
    </source>
</evidence>
<gene>
    <name evidence="1" type="primary">gb22800</name>
    <name evidence="1" type="ORF">PR202_gb22800</name>
</gene>
<reference evidence="1" key="1">
    <citation type="journal article" date="2018" name="DNA Res.">
        <title>Multiple hybrid de novo genome assembly of finger millet, an orphan allotetraploid crop.</title>
        <authorList>
            <person name="Hatakeyama M."/>
            <person name="Aluri S."/>
            <person name="Balachadran M.T."/>
            <person name="Sivarajan S.R."/>
            <person name="Patrignani A."/>
            <person name="Gruter S."/>
            <person name="Poveda L."/>
            <person name="Shimizu-Inatsugi R."/>
            <person name="Baeten J."/>
            <person name="Francoijs K.J."/>
            <person name="Nataraja K.N."/>
            <person name="Reddy Y.A.N."/>
            <person name="Phadnis S."/>
            <person name="Ravikumar R.L."/>
            <person name="Schlapbach R."/>
            <person name="Sreeman S.M."/>
            <person name="Shimizu K.K."/>
        </authorList>
    </citation>
    <scope>NUCLEOTIDE SEQUENCE</scope>
</reference>
<comment type="caution">
    <text evidence="1">The sequence shown here is derived from an EMBL/GenBank/DDBJ whole genome shotgun (WGS) entry which is preliminary data.</text>
</comment>
<accession>A0AAV5FGR5</accession>
<dbReference type="SUPFAM" id="SSF49899">
    <property type="entry name" value="Concanavalin A-like lectins/glucanases"/>
    <property type="match status" value="1"/>
</dbReference>
<protein>
    <submittedName>
        <fullName evidence="1">Uncharacterized protein</fullName>
    </submittedName>
</protein>
<dbReference type="InterPro" id="IPR013320">
    <property type="entry name" value="ConA-like_dom_sf"/>
</dbReference>
<keyword evidence="2" id="KW-1185">Reference proteome</keyword>
<dbReference type="Proteomes" id="UP001054889">
    <property type="component" value="Unassembled WGS sequence"/>
</dbReference>
<dbReference type="EMBL" id="BQKI01000085">
    <property type="protein sequence ID" value="GJN34157.1"/>
    <property type="molecule type" value="Genomic_DNA"/>
</dbReference>
<reference evidence="1" key="2">
    <citation type="submission" date="2021-12" db="EMBL/GenBank/DDBJ databases">
        <title>Resequencing data analysis of finger millet.</title>
        <authorList>
            <person name="Hatakeyama M."/>
            <person name="Aluri S."/>
            <person name="Balachadran M.T."/>
            <person name="Sivarajan S.R."/>
            <person name="Poveda L."/>
            <person name="Shimizu-Inatsugi R."/>
            <person name="Schlapbach R."/>
            <person name="Sreeman S.M."/>
            <person name="Shimizu K.K."/>
        </authorList>
    </citation>
    <scope>NUCLEOTIDE SEQUENCE</scope>
</reference>
<proteinExistence type="predicted"/>
<evidence type="ECO:0000313" key="1">
    <source>
        <dbReference type="EMBL" id="GJN34157.1"/>
    </source>
</evidence>
<sequence length="146" mass="16143">MRINLPEEVAVGFSGSIGQAAELHKLMSRSFDLMLQAVPANKTASSPRQTRYCPKGFRYPKKTLKEHLRYVPDSALVIDFVTSAPTPMESSTSADWKGKVITCLAWNDLDVALRVDKPTPPADGVAPSAAFEKWERSDRMATMVML</sequence>
<organism evidence="1 2">
    <name type="scientific">Eleusine coracana subsp. coracana</name>
    <dbReference type="NCBI Taxonomy" id="191504"/>
    <lineage>
        <taxon>Eukaryota</taxon>
        <taxon>Viridiplantae</taxon>
        <taxon>Streptophyta</taxon>
        <taxon>Embryophyta</taxon>
        <taxon>Tracheophyta</taxon>
        <taxon>Spermatophyta</taxon>
        <taxon>Magnoliopsida</taxon>
        <taxon>Liliopsida</taxon>
        <taxon>Poales</taxon>
        <taxon>Poaceae</taxon>
        <taxon>PACMAD clade</taxon>
        <taxon>Chloridoideae</taxon>
        <taxon>Cynodonteae</taxon>
        <taxon>Eleusininae</taxon>
        <taxon>Eleusine</taxon>
    </lineage>
</organism>
<dbReference type="AlphaFoldDB" id="A0AAV5FGR5"/>
<name>A0AAV5FGR5_ELECO</name>